<proteinExistence type="predicted"/>
<dbReference type="EMBL" id="LATX01001708">
    <property type="protein sequence ID" value="KTB39071.1"/>
    <property type="molecule type" value="Genomic_DNA"/>
</dbReference>
<comment type="caution">
    <text evidence="2">The sequence shown here is derived from an EMBL/GenBank/DDBJ whole genome shotgun (WGS) entry which is preliminary data.</text>
</comment>
<name>A0A0W0FRT9_MONRR</name>
<organism evidence="2 3">
    <name type="scientific">Moniliophthora roreri</name>
    <name type="common">Frosty pod rot fungus</name>
    <name type="synonym">Monilia roreri</name>
    <dbReference type="NCBI Taxonomy" id="221103"/>
    <lineage>
        <taxon>Eukaryota</taxon>
        <taxon>Fungi</taxon>
        <taxon>Dikarya</taxon>
        <taxon>Basidiomycota</taxon>
        <taxon>Agaricomycotina</taxon>
        <taxon>Agaricomycetes</taxon>
        <taxon>Agaricomycetidae</taxon>
        <taxon>Agaricales</taxon>
        <taxon>Marasmiineae</taxon>
        <taxon>Marasmiaceae</taxon>
        <taxon>Moniliophthora</taxon>
    </lineage>
</organism>
<dbReference type="Proteomes" id="UP000054988">
    <property type="component" value="Unassembled WGS sequence"/>
</dbReference>
<feature type="compositionally biased region" description="Polar residues" evidence="1">
    <location>
        <begin position="77"/>
        <end position="88"/>
    </location>
</feature>
<gene>
    <name evidence="2" type="ORF">WG66_8329</name>
</gene>
<feature type="compositionally biased region" description="Low complexity" evidence="1">
    <location>
        <begin position="327"/>
        <end position="337"/>
    </location>
</feature>
<feature type="region of interest" description="Disordered" evidence="1">
    <location>
        <begin position="315"/>
        <end position="337"/>
    </location>
</feature>
<sequence length="451" mass="48801">MFDHSLQGHSTNDTIRIGDATKSCFNPPLRYGQETSDDRTAVIYPPSATAPPNNNSNHVNSVHDATIPLSNLADHSGTASNTSDFSKTQPSIFAQPPPSSPSFSAASLSSSPRLGMGYQPRAHDNRSYCHGVAYDAVSQASSSQYTLDAFPGHYGHPTGITSYSQACEYTRHANQYDGGAVSRDTAEEFAFDDEHEEEAEMGYETSDVDMDTYQQFSPMEFEVSNDPAQKLPPISEPEWYSHSNYWIASTIEDAHQQQLAGLKQGTYVSQARQAETCLAALNQHYYISPYAQGHHPHSDGSGTFIPSPYTNIAPYSEPYPQDARNTPSDISSSGSPLSPIETVPYPVSQFTHIANPSTTALAPYPYPYCSGMIGAYPYDGIVVGEPCVSTAAPTKTDIMAYATIPPPEPFISSLLNRNPPDPVLHAPKPIRPIPTVSFEDLAATVSGASDL</sequence>
<evidence type="ECO:0000313" key="2">
    <source>
        <dbReference type="EMBL" id="KTB39071.1"/>
    </source>
</evidence>
<feature type="region of interest" description="Disordered" evidence="1">
    <location>
        <begin position="1"/>
        <end position="110"/>
    </location>
</feature>
<evidence type="ECO:0000313" key="3">
    <source>
        <dbReference type="Proteomes" id="UP000054988"/>
    </source>
</evidence>
<protein>
    <submittedName>
        <fullName evidence="2">Uncharacterized protein</fullName>
    </submittedName>
</protein>
<evidence type="ECO:0000256" key="1">
    <source>
        <dbReference type="SAM" id="MobiDB-lite"/>
    </source>
</evidence>
<reference evidence="2 3" key="1">
    <citation type="submission" date="2015-12" db="EMBL/GenBank/DDBJ databases">
        <title>Draft genome sequence of Moniliophthora roreri, the causal agent of frosty pod rot of cacao.</title>
        <authorList>
            <person name="Aime M.C."/>
            <person name="Diaz-Valderrama J.R."/>
            <person name="Kijpornyongpan T."/>
            <person name="Phillips-Mora W."/>
        </authorList>
    </citation>
    <scope>NUCLEOTIDE SEQUENCE [LARGE SCALE GENOMIC DNA]</scope>
    <source>
        <strain evidence="2 3">MCA 2952</strain>
    </source>
</reference>
<accession>A0A0W0FRT9</accession>
<feature type="compositionally biased region" description="Low complexity" evidence="1">
    <location>
        <begin position="45"/>
        <end position="63"/>
    </location>
</feature>
<feature type="compositionally biased region" description="Low complexity" evidence="1">
    <location>
        <begin position="101"/>
        <end position="110"/>
    </location>
</feature>
<dbReference type="AlphaFoldDB" id="A0A0W0FRT9"/>